<dbReference type="FunFam" id="2.60.40.10:FF:000028">
    <property type="entry name" value="Neuronal cell adhesion molecule"/>
    <property type="match status" value="1"/>
</dbReference>
<dbReference type="SMART" id="SM00060">
    <property type="entry name" value="FN3"/>
    <property type="match status" value="2"/>
</dbReference>
<dbReference type="Pfam" id="PF00041">
    <property type="entry name" value="fn3"/>
    <property type="match status" value="1"/>
</dbReference>
<dbReference type="CDD" id="cd00063">
    <property type="entry name" value="FN3"/>
    <property type="match status" value="1"/>
</dbReference>
<dbReference type="GeneID" id="101351266"/>
<keyword evidence="3 12" id="KW-0732">Signal</keyword>
<evidence type="ECO:0000256" key="6">
    <source>
        <dbReference type="ARBA" id="ARBA00023136"/>
    </source>
</evidence>
<feature type="transmembrane region" description="Helical" evidence="11">
    <location>
        <begin position="554"/>
        <end position="576"/>
    </location>
</feature>
<dbReference type="STRING" id="127582.A0A2Y9RJB5"/>
<dbReference type="KEGG" id="tmu:101351266"/>
<evidence type="ECO:0000313" key="15">
    <source>
        <dbReference type="RefSeq" id="XP_023594517.1"/>
    </source>
</evidence>
<dbReference type="InterPro" id="IPR003961">
    <property type="entry name" value="FN3_dom"/>
</dbReference>
<dbReference type="RefSeq" id="XP_023594517.1">
    <property type="nucleotide sequence ID" value="XM_023738749.1"/>
</dbReference>
<feature type="chain" id="PRO_5015949289" evidence="12">
    <location>
        <begin position="24"/>
        <end position="694"/>
    </location>
</feature>
<evidence type="ECO:0000256" key="11">
    <source>
        <dbReference type="SAM" id="Phobius"/>
    </source>
</evidence>
<dbReference type="InterPro" id="IPR036116">
    <property type="entry name" value="FN3_sf"/>
</dbReference>
<keyword evidence="14" id="KW-1185">Reference proteome</keyword>
<protein>
    <submittedName>
        <fullName evidence="15">Interleukin-12 receptor subunit beta-1</fullName>
    </submittedName>
</protein>
<dbReference type="CTD" id="3594"/>
<keyword evidence="4" id="KW-0677">Repeat</keyword>
<accession>A0A2Y9RJB5</accession>
<dbReference type="PANTHER" id="PTHR23037:SF28">
    <property type="entry name" value="ERYTHROPOIETIN RECEPTOR"/>
    <property type="match status" value="1"/>
</dbReference>
<evidence type="ECO:0000256" key="2">
    <source>
        <dbReference type="ARBA" id="ARBA00022692"/>
    </source>
</evidence>
<dbReference type="FunCoup" id="A0A2Y9RJB5">
    <property type="interactions" value="410"/>
</dbReference>
<evidence type="ECO:0000256" key="7">
    <source>
        <dbReference type="ARBA" id="ARBA00023157"/>
    </source>
</evidence>
<evidence type="ECO:0000256" key="10">
    <source>
        <dbReference type="SAM" id="MobiDB-lite"/>
    </source>
</evidence>
<keyword evidence="5 11" id="KW-1133">Transmembrane helix</keyword>
<dbReference type="InParanoid" id="A0A2Y9RJB5"/>
<keyword evidence="8 15" id="KW-0675">Receptor</keyword>
<sequence>MEWLVARVVLPVLLLLFPRQTAGACGASRCCFQDPPYSHTDSGSALGPRDLSCYRIFSAGSYECSWRYEGPATGVSHFLRCCVRPGRCCYFSVGSATRLQFSDQDGVPVLHAVTLWVESRVANRTEKSSEISLQLYSLAKYDPPPRDIKVSKAAGQLLMEWKTPDGQDNADVQFRHRTPGSPWKLGHCGLQDDTGLESCLCPLEKDAAQEFQLRRQQSLKSQAPGGPWSNWSSPVCVPAETPPPKLEMNCSVELLRPDGRRLLTLQGQQPPQLELPEGCHRTTPGAEATYSIHLHMLSCPCQAKATKTLSLRKTLRLSGAAYNVTVISRNRFGPGLNQTCLIAPDNRTEPRTLNISVGAKGTTMRWAGQAQATTYCIEWQSHDQDRSRATCTLTVRQALDAAGMVTHSWSPASGVMEQEGCYRITIFASTHPKKPTSWSTVLSTYHFWGNASRAGTPQLVSVKNHSANSVSVHWAESPLSSCPGVLKGHVVRFWDEDSSQVSERAVNATETQVTLRGLRPGTTYTVQVRADTAAGRGAWSKPQQFSTEVQVSRLVIFLVSLGSFVSILILGILGYFSLNRAARHLCPPLPTPFASTAVEFPGSQGKQVWQWTKQEGFPEELPPQEALVVETFWDKGEGTGLDTAGPLKESQLAPEAQAEALGPGGQDGLAEGRPLLLGDLMQSPRLGDPQYIKA</sequence>
<evidence type="ECO:0000256" key="8">
    <source>
        <dbReference type="ARBA" id="ARBA00023170"/>
    </source>
</evidence>
<evidence type="ECO:0000259" key="13">
    <source>
        <dbReference type="PROSITE" id="PS50853"/>
    </source>
</evidence>
<feature type="domain" description="Fibronectin type-III" evidence="13">
    <location>
        <begin position="456"/>
        <end position="550"/>
    </location>
</feature>
<dbReference type="PANTHER" id="PTHR23037">
    <property type="entry name" value="CYTOKINE RECEPTOR"/>
    <property type="match status" value="1"/>
</dbReference>
<evidence type="ECO:0000256" key="9">
    <source>
        <dbReference type="ARBA" id="ARBA00023180"/>
    </source>
</evidence>
<dbReference type="Proteomes" id="UP000248480">
    <property type="component" value="Unplaced"/>
</dbReference>
<evidence type="ECO:0000256" key="3">
    <source>
        <dbReference type="ARBA" id="ARBA00022729"/>
    </source>
</evidence>
<keyword evidence="2 11" id="KW-0812">Transmembrane</keyword>
<evidence type="ECO:0000313" key="14">
    <source>
        <dbReference type="Proteomes" id="UP000248480"/>
    </source>
</evidence>
<dbReference type="Gene3D" id="2.60.40.10">
    <property type="entry name" value="Immunoglobulins"/>
    <property type="match status" value="2"/>
</dbReference>
<reference evidence="15" key="1">
    <citation type="submission" date="2025-08" db="UniProtKB">
        <authorList>
            <consortium name="RefSeq"/>
        </authorList>
    </citation>
    <scope>IDENTIFICATION</scope>
</reference>
<evidence type="ECO:0000256" key="4">
    <source>
        <dbReference type="ARBA" id="ARBA00022737"/>
    </source>
</evidence>
<keyword evidence="6 11" id="KW-0472">Membrane</keyword>
<dbReference type="GO" id="GO:0009897">
    <property type="term" value="C:external side of plasma membrane"/>
    <property type="evidence" value="ECO:0007669"/>
    <property type="project" value="TreeGrafter"/>
</dbReference>
<keyword evidence="9" id="KW-0325">Glycoprotein</keyword>
<dbReference type="SUPFAM" id="SSF49265">
    <property type="entry name" value="Fibronectin type III"/>
    <property type="match status" value="1"/>
</dbReference>
<name>A0A2Y9RJB5_TRIMA</name>
<dbReference type="AlphaFoldDB" id="A0A2Y9RJB5"/>
<comment type="subcellular location">
    <subcellularLocation>
        <location evidence="1">Membrane</location>
        <topology evidence="1">Single-pass type I membrane protein</topology>
    </subcellularLocation>
</comment>
<dbReference type="PROSITE" id="PS50853">
    <property type="entry name" value="FN3"/>
    <property type="match status" value="1"/>
</dbReference>
<keyword evidence="7" id="KW-1015">Disulfide bond</keyword>
<evidence type="ECO:0000256" key="5">
    <source>
        <dbReference type="ARBA" id="ARBA00022989"/>
    </source>
</evidence>
<feature type="signal peptide" evidence="12">
    <location>
        <begin position="1"/>
        <end position="23"/>
    </location>
</feature>
<evidence type="ECO:0000256" key="1">
    <source>
        <dbReference type="ARBA" id="ARBA00004479"/>
    </source>
</evidence>
<organism evidence="14 15">
    <name type="scientific">Trichechus manatus latirostris</name>
    <name type="common">Florida manatee</name>
    <dbReference type="NCBI Taxonomy" id="127582"/>
    <lineage>
        <taxon>Eukaryota</taxon>
        <taxon>Metazoa</taxon>
        <taxon>Chordata</taxon>
        <taxon>Craniata</taxon>
        <taxon>Vertebrata</taxon>
        <taxon>Euteleostomi</taxon>
        <taxon>Mammalia</taxon>
        <taxon>Eutheria</taxon>
        <taxon>Afrotheria</taxon>
        <taxon>Sirenia</taxon>
        <taxon>Trichechidae</taxon>
        <taxon>Trichechus</taxon>
    </lineage>
</organism>
<dbReference type="GO" id="GO:0004896">
    <property type="term" value="F:cytokine receptor activity"/>
    <property type="evidence" value="ECO:0007669"/>
    <property type="project" value="TreeGrafter"/>
</dbReference>
<evidence type="ECO:0000256" key="12">
    <source>
        <dbReference type="SAM" id="SignalP"/>
    </source>
</evidence>
<proteinExistence type="predicted"/>
<gene>
    <name evidence="15" type="primary">IL12RB1</name>
</gene>
<dbReference type="InterPro" id="IPR013783">
    <property type="entry name" value="Ig-like_fold"/>
</dbReference>
<feature type="region of interest" description="Disordered" evidence="10">
    <location>
        <begin position="657"/>
        <end position="694"/>
    </location>
</feature>